<evidence type="ECO:0000313" key="15">
    <source>
        <dbReference type="Proteomes" id="UP000183926"/>
    </source>
</evidence>
<dbReference type="GO" id="GO:0038023">
    <property type="term" value="F:signaling receptor activity"/>
    <property type="evidence" value="ECO:0007669"/>
    <property type="project" value="InterPro"/>
</dbReference>
<dbReference type="Pfam" id="PF00593">
    <property type="entry name" value="TonB_dep_Rec_b-barrel"/>
    <property type="match status" value="1"/>
</dbReference>
<dbReference type="InterPro" id="IPR039426">
    <property type="entry name" value="TonB-dep_rcpt-like"/>
</dbReference>
<evidence type="ECO:0000256" key="8">
    <source>
        <dbReference type="ARBA" id="ARBA00023170"/>
    </source>
</evidence>
<evidence type="ECO:0000256" key="9">
    <source>
        <dbReference type="ARBA" id="ARBA00023237"/>
    </source>
</evidence>
<evidence type="ECO:0000256" key="4">
    <source>
        <dbReference type="ARBA" id="ARBA00022452"/>
    </source>
</evidence>
<name>A0A1I7G995_9PROT</name>
<dbReference type="GO" id="GO:0009279">
    <property type="term" value="C:cell outer membrane"/>
    <property type="evidence" value="ECO:0007669"/>
    <property type="project" value="UniProtKB-SubCell"/>
</dbReference>
<organism evidence="14 15">
    <name type="scientific">Nitrosomonas eutropha</name>
    <dbReference type="NCBI Taxonomy" id="916"/>
    <lineage>
        <taxon>Bacteria</taxon>
        <taxon>Pseudomonadati</taxon>
        <taxon>Pseudomonadota</taxon>
        <taxon>Betaproteobacteria</taxon>
        <taxon>Nitrosomonadales</taxon>
        <taxon>Nitrosomonadaceae</taxon>
        <taxon>Nitrosomonas</taxon>
    </lineage>
</organism>
<gene>
    <name evidence="14" type="ORF">SAMN05216339_102310</name>
</gene>
<dbReference type="EMBL" id="FPBL01000002">
    <property type="protein sequence ID" value="SFU45024.1"/>
    <property type="molecule type" value="Genomic_DNA"/>
</dbReference>
<feature type="domain" description="TonB-dependent receptor-like beta-barrel" evidence="12">
    <location>
        <begin position="293"/>
        <end position="679"/>
    </location>
</feature>
<evidence type="ECO:0000259" key="12">
    <source>
        <dbReference type="Pfam" id="PF00593"/>
    </source>
</evidence>
<proteinExistence type="inferred from homology"/>
<protein>
    <submittedName>
        <fullName evidence="14">Iron complex outermembrane recepter protein</fullName>
    </submittedName>
</protein>
<dbReference type="Proteomes" id="UP000183926">
    <property type="component" value="Unassembled WGS sequence"/>
</dbReference>
<comment type="similarity">
    <text evidence="2 10 11">Belongs to the TonB-dependent receptor family.</text>
</comment>
<dbReference type="PROSITE" id="PS52016">
    <property type="entry name" value="TONB_DEPENDENT_REC_3"/>
    <property type="match status" value="1"/>
</dbReference>
<evidence type="ECO:0000256" key="1">
    <source>
        <dbReference type="ARBA" id="ARBA00004571"/>
    </source>
</evidence>
<dbReference type="GO" id="GO:0015891">
    <property type="term" value="P:siderophore transport"/>
    <property type="evidence" value="ECO:0007669"/>
    <property type="project" value="InterPro"/>
</dbReference>
<dbReference type="NCBIfam" id="TIGR01783">
    <property type="entry name" value="TonB-siderophor"/>
    <property type="match status" value="1"/>
</dbReference>
<accession>A0A1I7G995</accession>
<dbReference type="InterPro" id="IPR036942">
    <property type="entry name" value="Beta-barrel_TonB_sf"/>
</dbReference>
<sequence>MVSALLGAMPMEGLATEDESGKAGTVTKLPVIKVQGSTEKGPDELPDAYAGGQQARGGRVGLLGNKDLMDTPFSVTNYTAQTIKDQQARTVTDVTLNDASVRSINPPSGRFEQFSIRGFTVLNSEIAFGGLYGIVPTYSVPVEAIERVEIIKGPNALLNGMAPSGGVGGTINIVPKRSDDRPVIQLTGSYLSNSQFGGHADIGRRFGKDNSFGVRLNSVYQDGNTPFRRQSIRRNVHNLALDFRGEALRLFADVAYQERRVEAPLERVGVIRGVRPPSARHIDSGMTPSWTDANGQDIYGVFRAEYDISPILNAYAAIGARRGDYDFMRAAVSMRNANGDFITQPFRYLYKENALSAEAGLHAKFETGPIAHATNLGVSDFRLEYGNARQNFANIRSNVFNPVEYPEPMQGGLSHHLPIVNKTHLSSIALSDTLSILDEQAQLTLGARVQRVQVNGYSPVTGSRTTHYDKAAVTPAVGLLIKPWKKVSLYANYIEALTQGSTPTAGAININDIFPPSKTRQVEAGIKVDFGKLMTTASFFRIRQPIGFTDPATLIFAMDGKQQNQGVEMNVFGEPFSGVRFQGGVMYLNGELTKTAGAINDGKTAPGVPDVTANLGGEWDVRIIPGLTLTARSIYTGAQYLDAANTQKIPSWVRFDLGARYAVQHIATPVTIRANILNVFDKRYWSSAAASGLTLGDRRTLMVSATVDF</sequence>
<dbReference type="Gene3D" id="2.40.170.20">
    <property type="entry name" value="TonB-dependent receptor, beta-barrel domain"/>
    <property type="match status" value="1"/>
</dbReference>
<keyword evidence="8" id="KW-0675">Receptor</keyword>
<evidence type="ECO:0000256" key="10">
    <source>
        <dbReference type="PROSITE-ProRule" id="PRU01360"/>
    </source>
</evidence>
<evidence type="ECO:0000256" key="3">
    <source>
        <dbReference type="ARBA" id="ARBA00022448"/>
    </source>
</evidence>
<dbReference type="InterPro" id="IPR000531">
    <property type="entry name" value="Beta-barrel_TonB"/>
</dbReference>
<comment type="subcellular location">
    <subcellularLocation>
        <location evidence="1 10">Cell outer membrane</location>
        <topology evidence="1 10">Multi-pass membrane protein</topology>
    </subcellularLocation>
</comment>
<evidence type="ECO:0000313" key="14">
    <source>
        <dbReference type="EMBL" id="SFU45024.1"/>
    </source>
</evidence>
<dbReference type="GO" id="GO:0015344">
    <property type="term" value="F:siderophore uptake transmembrane transporter activity"/>
    <property type="evidence" value="ECO:0007669"/>
    <property type="project" value="TreeGrafter"/>
</dbReference>
<dbReference type="InterPro" id="IPR012910">
    <property type="entry name" value="Plug_dom"/>
</dbReference>
<dbReference type="InterPro" id="IPR037066">
    <property type="entry name" value="Plug_dom_sf"/>
</dbReference>
<keyword evidence="3 10" id="KW-0813">Transport</keyword>
<keyword evidence="6 11" id="KW-0798">TonB box</keyword>
<evidence type="ECO:0000256" key="11">
    <source>
        <dbReference type="RuleBase" id="RU003357"/>
    </source>
</evidence>
<keyword evidence="9 10" id="KW-0998">Cell outer membrane</keyword>
<keyword evidence="4 10" id="KW-1134">Transmembrane beta strand</keyword>
<evidence type="ECO:0000256" key="5">
    <source>
        <dbReference type="ARBA" id="ARBA00022692"/>
    </source>
</evidence>
<reference evidence="14 15" key="1">
    <citation type="submission" date="2016-10" db="EMBL/GenBank/DDBJ databases">
        <authorList>
            <person name="de Groot N.N."/>
        </authorList>
    </citation>
    <scope>NUCLEOTIDE SEQUENCE [LARGE SCALE GENOMIC DNA]</scope>
    <source>
        <strain evidence="14 15">Nm24</strain>
    </source>
</reference>
<evidence type="ECO:0000256" key="2">
    <source>
        <dbReference type="ARBA" id="ARBA00009810"/>
    </source>
</evidence>
<dbReference type="InterPro" id="IPR010105">
    <property type="entry name" value="TonB_sidphr_rcpt"/>
</dbReference>
<dbReference type="PANTHER" id="PTHR32552">
    <property type="entry name" value="FERRICHROME IRON RECEPTOR-RELATED"/>
    <property type="match status" value="1"/>
</dbReference>
<dbReference type="PANTHER" id="PTHR32552:SF82">
    <property type="entry name" value="FCUA PROTEIN"/>
    <property type="match status" value="1"/>
</dbReference>
<dbReference type="Pfam" id="PF07715">
    <property type="entry name" value="Plug"/>
    <property type="match status" value="1"/>
</dbReference>
<evidence type="ECO:0000259" key="13">
    <source>
        <dbReference type="Pfam" id="PF07715"/>
    </source>
</evidence>
<keyword evidence="5 10" id="KW-0812">Transmembrane</keyword>
<evidence type="ECO:0000256" key="6">
    <source>
        <dbReference type="ARBA" id="ARBA00023077"/>
    </source>
</evidence>
<feature type="domain" description="TonB-dependent receptor plug" evidence="13">
    <location>
        <begin position="68"/>
        <end position="167"/>
    </location>
</feature>
<keyword evidence="7 10" id="KW-0472">Membrane</keyword>
<dbReference type="SUPFAM" id="SSF56935">
    <property type="entry name" value="Porins"/>
    <property type="match status" value="1"/>
</dbReference>
<dbReference type="Gene3D" id="2.170.130.10">
    <property type="entry name" value="TonB-dependent receptor, plug domain"/>
    <property type="match status" value="1"/>
</dbReference>
<evidence type="ECO:0000256" key="7">
    <source>
        <dbReference type="ARBA" id="ARBA00023136"/>
    </source>
</evidence>
<dbReference type="CDD" id="cd01347">
    <property type="entry name" value="ligand_gated_channel"/>
    <property type="match status" value="1"/>
</dbReference>
<dbReference type="AlphaFoldDB" id="A0A1I7G995"/>
<dbReference type="OrthoDB" id="8732650at2"/>